<dbReference type="EMBL" id="WHJC01000380">
    <property type="protein sequence ID" value="MPQ44976.1"/>
    <property type="molecule type" value="Genomic_DNA"/>
</dbReference>
<dbReference type="Gene3D" id="2.60.40.10">
    <property type="entry name" value="Immunoglobulins"/>
    <property type="match status" value="1"/>
</dbReference>
<dbReference type="SUPFAM" id="SSF49464">
    <property type="entry name" value="Carboxypeptidase regulatory domain-like"/>
    <property type="match status" value="2"/>
</dbReference>
<dbReference type="Gene3D" id="2.60.120.260">
    <property type="entry name" value="Galactose-binding domain-like"/>
    <property type="match status" value="1"/>
</dbReference>
<reference evidence="2 3" key="1">
    <citation type="submission" date="2019-10" db="EMBL/GenBank/DDBJ databases">
        <title>The Genome Sequence of Clostridium tarantellae Isolated from Fish Brain.</title>
        <authorList>
            <person name="Bano L."/>
            <person name="Kiel M."/>
            <person name="Sales G."/>
            <person name="Doxey A.C."/>
            <person name="Mansfield M.J."/>
            <person name="Schiavone M."/>
            <person name="Rossetto O."/>
            <person name="Pirazzini M."/>
            <person name="Dobrindt U."/>
            <person name="Montecucco C."/>
        </authorList>
    </citation>
    <scope>NUCLEOTIDE SEQUENCE [LARGE SCALE GENOMIC DNA]</scope>
    <source>
        <strain evidence="2 3">DSM 3997</strain>
    </source>
</reference>
<dbReference type="Gene3D" id="2.60.40.1120">
    <property type="entry name" value="Carboxypeptidase-like, regulatory domain"/>
    <property type="match status" value="2"/>
</dbReference>
<dbReference type="InterPro" id="IPR008969">
    <property type="entry name" value="CarboxyPept-like_regulatory"/>
</dbReference>
<evidence type="ECO:0008006" key="4">
    <source>
        <dbReference type="Google" id="ProtNLM"/>
    </source>
</evidence>
<protein>
    <recommendedName>
        <fullName evidence="4">Carboxypeptidase regulatory-like domain-containing protein</fullName>
    </recommendedName>
</protein>
<dbReference type="SUPFAM" id="SSF49478">
    <property type="entry name" value="Cna protein B-type domain"/>
    <property type="match status" value="1"/>
</dbReference>
<sequence length="660" mass="72579">MQIKKDNYYLGQSSVVKVSGKGSDNNANIKLEFNKNSFSPAIGSTLSGTVNDSNGNPIKDAVVKLMDGNLKPLTFAYTDSSGNYYIDTIPYSPQYSIVSIAAGKLLSEVKNINIFAGQNIKTNFVLIDDLYSKLGAISGVLTDTSTIEGNPLKGAILQLYTNVNNVETLMQISYTDDFGEFMFAELTPGFYNITATVLGYSKITMGAIVEEGKITFVTNTGTLSTIEANSVISGVILDDKNNKVEGADVILYSIDSLNNLEPISYTTTNSLGVYTFINVAVGNYIVKSTQSQLIEISPFSTSSFTPLASGESIVAYDGNLKELNDFNFKNSNKSEDIVLNTLNNKTENISESSFEKNDNTNNKNLNLPRSTPKIPLNAKLIFSKDLIPSISNDFNKEENISENDDFNIFMADLQNGAKIDFTNKCIKNIGGFTEGTLSITYDCKQAGNYNLTMEVENIKGIFIINLNNKELFTLSSEIIENKERIFITKKIPLNFGKNIIKIYGAEKNYSPKLYKANLDFIKSPKIPLKATLPPGIYNIASGILSNGAYVNNGYASNIGGTEDGNSVVNILINEANLYNLKINYRNLENIDKALKIEVNGIDNEKIYWLKPAKLNYITINLSLKKGVNSIKFKGNGIDYSADLGIFTVLKNSYTTNELKF</sequence>
<name>A0A6I1MNA5_9CLOT</name>
<dbReference type="Pfam" id="PF13620">
    <property type="entry name" value="CarboxypepD_reg"/>
    <property type="match status" value="1"/>
</dbReference>
<dbReference type="Proteomes" id="UP000430345">
    <property type="component" value="Unassembled WGS sequence"/>
</dbReference>
<dbReference type="RefSeq" id="WP_152891892.1">
    <property type="nucleotide sequence ID" value="NZ_WHJC01000380.1"/>
</dbReference>
<comment type="caution">
    <text evidence="2">The sequence shown here is derived from an EMBL/GenBank/DDBJ whole genome shotgun (WGS) entry which is preliminary data.</text>
</comment>
<feature type="region of interest" description="Disordered" evidence="1">
    <location>
        <begin position="349"/>
        <end position="368"/>
    </location>
</feature>
<gene>
    <name evidence="2" type="ORF">GBZ86_14700</name>
</gene>
<evidence type="ECO:0000256" key="1">
    <source>
        <dbReference type="SAM" id="MobiDB-lite"/>
    </source>
</evidence>
<proteinExistence type="predicted"/>
<dbReference type="AlphaFoldDB" id="A0A6I1MNA5"/>
<evidence type="ECO:0000313" key="2">
    <source>
        <dbReference type="EMBL" id="MPQ44976.1"/>
    </source>
</evidence>
<evidence type="ECO:0000313" key="3">
    <source>
        <dbReference type="Proteomes" id="UP000430345"/>
    </source>
</evidence>
<accession>A0A6I1MNA5</accession>
<keyword evidence="3" id="KW-1185">Reference proteome</keyword>
<organism evidence="2 3">
    <name type="scientific">Clostridium tarantellae</name>
    <dbReference type="NCBI Taxonomy" id="39493"/>
    <lineage>
        <taxon>Bacteria</taxon>
        <taxon>Bacillati</taxon>
        <taxon>Bacillota</taxon>
        <taxon>Clostridia</taxon>
        <taxon>Eubacteriales</taxon>
        <taxon>Clostridiaceae</taxon>
        <taxon>Clostridium</taxon>
    </lineage>
</organism>
<dbReference type="OrthoDB" id="3194789at2"/>
<dbReference type="InterPro" id="IPR013783">
    <property type="entry name" value="Ig-like_fold"/>
</dbReference>